<comment type="similarity">
    <text evidence="5">Belongs to the QueA family.</text>
</comment>
<comment type="catalytic activity">
    <reaction evidence="5">
        <text>7-aminomethyl-7-carbaguanosine(34) in tRNA + S-adenosyl-L-methionine = epoxyqueuosine(34) in tRNA + adenine + L-methionine + 2 H(+)</text>
        <dbReference type="Rhea" id="RHEA:32155"/>
        <dbReference type="Rhea" id="RHEA-COMP:10342"/>
        <dbReference type="Rhea" id="RHEA-COMP:18582"/>
        <dbReference type="ChEBI" id="CHEBI:15378"/>
        <dbReference type="ChEBI" id="CHEBI:16708"/>
        <dbReference type="ChEBI" id="CHEBI:57844"/>
        <dbReference type="ChEBI" id="CHEBI:59789"/>
        <dbReference type="ChEBI" id="CHEBI:82833"/>
        <dbReference type="ChEBI" id="CHEBI:194443"/>
        <dbReference type="EC" id="2.4.99.17"/>
    </reaction>
</comment>
<evidence type="ECO:0000256" key="5">
    <source>
        <dbReference type="HAMAP-Rule" id="MF_00113"/>
    </source>
</evidence>
<accession>A0A0G1D6C5</accession>
<dbReference type="NCBIfam" id="TIGR00113">
    <property type="entry name" value="queA"/>
    <property type="match status" value="1"/>
</dbReference>
<comment type="subunit">
    <text evidence="5">Monomer.</text>
</comment>
<dbReference type="PATRIC" id="fig|1619115.3.peg.460"/>
<dbReference type="EMBL" id="LCED01000015">
    <property type="protein sequence ID" value="KKS66416.1"/>
    <property type="molecule type" value="Genomic_DNA"/>
</dbReference>
<dbReference type="EC" id="2.4.99.17" evidence="5"/>
<dbReference type="HAMAP" id="MF_00113">
    <property type="entry name" value="QueA"/>
    <property type="match status" value="1"/>
</dbReference>
<dbReference type="GO" id="GO:0051075">
    <property type="term" value="F:S-adenosylmethionine:tRNA ribosyltransferase-isomerase activity"/>
    <property type="evidence" value="ECO:0007669"/>
    <property type="project" value="UniProtKB-EC"/>
</dbReference>
<evidence type="ECO:0000256" key="4">
    <source>
        <dbReference type="ARBA" id="ARBA00022785"/>
    </source>
</evidence>
<reference evidence="6 7" key="1">
    <citation type="journal article" date="2015" name="Nature">
        <title>rRNA introns, odd ribosomes, and small enigmatic genomes across a large radiation of phyla.</title>
        <authorList>
            <person name="Brown C.T."/>
            <person name="Hug L.A."/>
            <person name="Thomas B.C."/>
            <person name="Sharon I."/>
            <person name="Castelle C.J."/>
            <person name="Singh A."/>
            <person name="Wilkins M.J."/>
            <person name="Williams K.H."/>
            <person name="Banfield J.F."/>
        </authorList>
    </citation>
    <scope>NUCLEOTIDE SEQUENCE [LARGE SCALE GENOMIC DNA]</scope>
</reference>
<dbReference type="Gene3D" id="2.40.10.240">
    <property type="entry name" value="QueA-like"/>
    <property type="match status" value="1"/>
</dbReference>
<dbReference type="GO" id="GO:0005737">
    <property type="term" value="C:cytoplasm"/>
    <property type="evidence" value="ECO:0007669"/>
    <property type="project" value="UniProtKB-SubCell"/>
</dbReference>
<evidence type="ECO:0000313" key="6">
    <source>
        <dbReference type="EMBL" id="KKS66416.1"/>
    </source>
</evidence>
<keyword evidence="1 5" id="KW-0963">Cytoplasm</keyword>
<organism evidence="6 7">
    <name type="scientific">candidate division WWE3 bacterium GW2011_GWB1_42_6</name>
    <dbReference type="NCBI Taxonomy" id="1619115"/>
    <lineage>
        <taxon>Bacteria</taxon>
        <taxon>Katanobacteria</taxon>
    </lineage>
</organism>
<comment type="subcellular location">
    <subcellularLocation>
        <location evidence="5">Cytoplasm</location>
    </subcellularLocation>
</comment>
<keyword evidence="4 5" id="KW-0671">Queuosine biosynthesis</keyword>
<keyword evidence="2 5" id="KW-0808">Transferase</keyword>
<gene>
    <name evidence="5" type="primary">queA</name>
    <name evidence="6" type="ORF">UV35_C0015G0002</name>
</gene>
<sequence length="352" mass="39062">MNLSDFNYYLPENLIGQKAIEPRDSCRLLAINRQTKQITHHIFSDLTEILDKNYVLVINDTKVFPARLFGTKETGGKTEILLLKQTSLDSYSAIGKGKLKMGAVITFSDDFSGKITAIDEGEINIKFNKSGVALIEEIDRHGKTPLPPYIHSEAKEADLRTQYQTVYAREKGSAAAPTAGLHFTDNLLTKLGTKGVEIEKVTLHVGLGTFKPVTDEQVATKTLHSETFFLSEDVANRLNEAKKLGKKIIAVGTTSCRLLETLSDEEGIIHSGQGETKIFIQPGYRFKFVDGLITNFHLPSTSLLMLVSALTLSPNTPEKYKNFSDSLIGQAYQEAIKEKYKFFSFGDAMLVL</sequence>
<dbReference type="InterPro" id="IPR042118">
    <property type="entry name" value="QueA_dom1"/>
</dbReference>
<keyword evidence="6" id="KW-0413">Isomerase</keyword>
<dbReference type="Pfam" id="PF02547">
    <property type="entry name" value="Queuosine_synth"/>
    <property type="match status" value="1"/>
</dbReference>
<keyword evidence="3 5" id="KW-0949">S-adenosyl-L-methionine</keyword>
<proteinExistence type="inferred from homology"/>
<comment type="function">
    <text evidence="5">Transfers and isomerizes the ribose moiety from AdoMet to the 7-aminomethyl group of 7-deazaguanine (preQ1-tRNA) to give epoxyqueuosine (oQ-tRNA).</text>
</comment>
<dbReference type="InterPro" id="IPR036100">
    <property type="entry name" value="QueA_sf"/>
</dbReference>
<dbReference type="InterPro" id="IPR042119">
    <property type="entry name" value="QueA_dom2"/>
</dbReference>
<evidence type="ECO:0000313" key="7">
    <source>
        <dbReference type="Proteomes" id="UP000033848"/>
    </source>
</evidence>
<evidence type="ECO:0000256" key="1">
    <source>
        <dbReference type="ARBA" id="ARBA00022490"/>
    </source>
</evidence>
<dbReference type="PANTHER" id="PTHR30307">
    <property type="entry name" value="S-ADENOSYLMETHIONINE:TRNA RIBOSYLTRANSFERASE-ISOMERASE"/>
    <property type="match status" value="1"/>
</dbReference>
<evidence type="ECO:0000256" key="2">
    <source>
        <dbReference type="ARBA" id="ARBA00022679"/>
    </source>
</evidence>
<dbReference type="PANTHER" id="PTHR30307:SF0">
    <property type="entry name" value="S-ADENOSYLMETHIONINE:TRNA RIBOSYLTRANSFERASE-ISOMERASE"/>
    <property type="match status" value="1"/>
</dbReference>
<evidence type="ECO:0000256" key="3">
    <source>
        <dbReference type="ARBA" id="ARBA00022691"/>
    </source>
</evidence>
<dbReference type="NCBIfam" id="NF001140">
    <property type="entry name" value="PRK00147.1"/>
    <property type="match status" value="1"/>
</dbReference>
<dbReference type="Gene3D" id="3.40.1780.10">
    <property type="entry name" value="QueA-like"/>
    <property type="match status" value="1"/>
</dbReference>
<dbReference type="GO" id="GO:0008616">
    <property type="term" value="P:tRNA queuosine(34) biosynthetic process"/>
    <property type="evidence" value="ECO:0007669"/>
    <property type="project" value="UniProtKB-UniRule"/>
</dbReference>
<dbReference type="Proteomes" id="UP000033848">
    <property type="component" value="Unassembled WGS sequence"/>
</dbReference>
<dbReference type="InterPro" id="IPR003699">
    <property type="entry name" value="QueA"/>
</dbReference>
<comment type="caution">
    <text evidence="6">The sequence shown here is derived from an EMBL/GenBank/DDBJ whole genome shotgun (WGS) entry which is preliminary data.</text>
</comment>
<dbReference type="SUPFAM" id="SSF111337">
    <property type="entry name" value="QueA-like"/>
    <property type="match status" value="1"/>
</dbReference>
<comment type="pathway">
    <text evidence="5">tRNA modification; tRNA-queuosine biosynthesis.</text>
</comment>
<protein>
    <recommendedName>
        <fullName evidence="5">S-adenosylmethionine:tRNA ribosyltransferase-isomerase</fullName>
        <ecNumber evidence="5">2.4.99.17</ecNumber>
    </recommendedName>
    <alternativeName>
        <fullName evidence="5">Queuosine biosynthesis protein QueA</fullName>
    </alternativeName>
</protein>
<dbReference type="AlphaFoldDB" id="A0A0G1D6C5"/>
<dbReference type="UniPathway" id="UPA00392"/>
<name>A0A0G1D6C5_UNCKA</name>